<gene>
    <name evidence="1" type="primary">mat2</name>
</gene>
<dbReference type="EMBL" id="KP410781">
    <property type="protein sequence ID" value="AKL38993.1"/>
    <property type="molecule type" value="Genomic_DNA"/>
</dbReference>
<dbReference type="RefSeq" id="YP_009145368.1">
    <property type="nucleotide sequence ID" value="NC_027286.1"/>
</dbReference>
<name>A0A0G3SHW8_9EUGL</name>
<proteinExistence type="predicted"/>
<sequence length="753" mass="90807">MLFMKFRDFITEHFLVYTWNNLKLDLGYTRIFEPISKLWFRKCAFLMNKGSFFYENIIVTPKHSNISIKLLKYKVIESAILNIIKLKLEKTSGFDTQNSIEYVRKLFNNDFYKVLLLNFSLIYNAYLFNLRKNFSFPFKSPKSSSLSFKNFFLKKFLTSRNSFFSPNFIIYGTSVHYQLKSLKLWNNPIHFILKCKLLPDIACVNKFFLKNIFLKIFDDVDLWFEIEKMMDSNLIGFTNEFIYRSKINLKLIFISRFLLNLYLRELDFFVKKLSDDLISSISLHNDSAQGVNYNVLSYLISKYIPLKFMRYVKYFSNTKFYNFSRFENVKSFLFSKQHIFQAKFFYRRFFYVRFLDHFLVGIFGASFLAKLVNTKISDFVKSNIRFRFDSLELFKHDETEFFFLGFSLKFFNSINKQLMTFNLERNSHYYSKIITRIRLRKMKISNFLKSHINSELISHLIKVMCLKKLDFNFFKLRFLWIYIFQLESIRSIQSNSLLALEKKRVLLSDDIFSSLKYNNLKFYSYMNYSFDLYLRKLEITLKKVSLDFSSLLYDPINAFDFPLNNLIYEITKGLYFLKEKFYSDSLALDYKQKSQILINSGSIKVNNCFYNVKIFAPFLFLLRKFRILGFIHPFKNNPIGNSKYFIFEDNFIIKEFNYLLLCFLTWYRCSDNFSKVKLFAEYLRESCLLTLCRKHNKSKVWVYSVYTSDFILFRNFSFNKISFPSKLNIINLQKKYLFSYSVHHFNEQLFLVD</sequence>
<keyword evidence="1" id="KW-0934">Plastid</keyword>
<reference evidence="1" key="1">
    <citation type="journal article" date="2015" name="J. Eukaryot. Microbiol.">
        <title>Chloroplast Genome Evolution in the Euglenaceae.</title>
        <authorList>
            <person name="Bennett M.S."/>
            <person name="Triemer R.E."/>
        </authorList>
    </citation>
    <scope>NUCLEOTIDE SEQUENCE</scope>
    <source>
        <strain evidence="1">SAG 10.88</strain>
    </source>
</reference>
<organism evidence="1">
    <name type="scientific">Cryptoglena skujai</name>
    <dbReference type="NCBI Taxonomy" id="161229"/>
    <lineage>
        <taxon>Eukaryota</taxon>
        <taxon>Discoba</taxon>
        <taxon>Euglenozoa</taxon>
        <taxon>Euglenida</taxon>
        <taxon>Spirocuta</taxon>
        <taxon>Euglenophyceae</taxon>
        <taxon>Euglenales</taxon>
        <taxon>Euglenaceae</taxon>
        <taxon>Cryptoglena</taxon>
    </lineage>
</organism>
<dbReference type="GO" id="GO:0005739">
    <property type="term" value="C:mitochondrion"/>
    <property type="evidence" value="ECO:0007669"/>
    <property type="project" value="TreeGrafter"/>
</dbReference>
<evidence type="ECO:0000313" key="1">
    <source>
        <dbReference type="EMBL" id="AKL38993.1"/>
    </source>
</evidence>
<dbReference type="PANTHER" id="PTHR33642">
    <property type="entry name" value="COX1/OXI3 INTRON 1 PROTEIN-RELATED"/>
    <property type="match status" value="1"/>
</dbReference>
<protein>
    <submittedName>
        <fullName evidence="1">Maturase</fullName>
    </submittedName>
</protein>
<dbReference type="GO" id="GO:0003964">
    <property type="term" value="F:RNA-directed DNA polymerase activity"/>
    <property type="evidence" value="ECO:0007669"/>
    <property type="project" value="TreeGrafter"/>
</dbReference>
<dbReference type="AlphaFoldDB" id="A0A0G3SHW8"/>
<dbReference type="GO" id="GO:0090615">
    <property type="term" value="P:mitochondrial mRNA processing"/>
    <property type="evidence" value="ECO:0007669"/>
    <property type="project" value="TreeGrafter"/>
</dbReference>
<dbReference type="GeneID" id="24571243"/>
<accession>A0A0G3SHW8</accession>
<geneLocation type="chloroplast" evidence="1"/>
<dbReference type="GO" id="GO:0006315">
    <property type="term" value="P:homing of group II introns"/>
    <property type="evidence" value="ECO:0007669"/>
    <property type="project" value="TreeGrafter"/>
</dbReference>
<dbReference type="PANTHER" id="PTHR33642:SF4">
    <property type="entry name" value="COX1_OXI3 INTRON 1 PROTEIN-RELATED"/>
    <property type="match status" value="1"/>
</dbReference>
<keyword evidence="1" id="KW-0150">Chloroplast</keyword>